<feature type="domain" description="HTH lacI-type" evidence="5">
    <location>
        <begin position="6"/>
        <end position="63"/>
    </location>
</feature>
<dbReference type="GO" id="GO:0000976">
    <property type="term" value="F:transcription cis-regulatory region binding"/>
    <property type="evidence" value="ECO:0007669"/>
    <property type="project" value="TreeGrafter"/>
</dbReference>
<dbReference type="SUPFAM" id="SSF47413">
    <property type="entry name" value="lambda repressor-like DNA-binding domains"/>
    <property type="match status" value="1"/>
</dbReference>
<dbReference type="CDD" id="cd06288">
    <property type="entry name" value="PBP1_sucrose_transcription_regulator"/>
    <property type="match status" value="1"/>
</dbReference>
<proteinExistence type="predicted"/>
<evidence type="ECO:0000256" key="1">
    <source>
        <dbReference type="ARBA" id="ARBA00022491"/>
    </source>
</evidence>
<dbReference type="Proteomes" id="UP000309893">
    <property type="component" value="Unassembled WGS sequence"/>
</dbReference>
<keyword evidence="1" id="KW-0678">Repressor</keyword>
<keyword evidence="3" id="KW-0238">DNA-binding</keyword>
<evidence type="ECO:0000256" key="3">
    <source>
        <dbReference type="ARBA" id="ARBA00023125"/>
    </source>
</evidence>
<dbReference type="Pfam" id="PF00356">
    <property type="entry name" value="LacI"/>
    <property type="match status" value="1"/>
</dbReference>
<sequence length="352" mass="37543">MARTRVTLSQVAKEAGVAASTASLVLAGRADELRISATAQERVRDAARRLGYRPNALSTGLRTGTTRTLGFVSDSVASSQLAGEMIRGAIEAARARGYMVFVGETAGDAHLERDLLDAMFDRQVDGVVLATMMTHARAIPVEATRMPTVLLNIEPTDDADYVRVLPDEVAAGADAARLLVDSGHRRIHLIGVGDDPATAHPFGLAAAQRLRGALAVFAETGQQIVSARPTVQWLPPEGFRLVSEVLDSGAEVDALLCFNDRLAMGAYQALQERGVRVPEDVSVLSFDDTSFARWLRPGLTTFAFPQRALGRAAADELIDLIERGAATDGSSAPPAHLVPLPLRMRASVADRT</sequence>
<dbReference type="SUPFAM" id="SSF53822">
    <property type="entry name" value="Periplasmic binding protein-like I"/>
    <property type="match status" value="1"/>
</dbReference>
<reference evidence="6 7" key="1">
    <citation type="submission" date="2019-04" db="EMBL/GenBank/DDBJ databases">
        <title>Microbes associate with the intestines of laboratory mice.</title>
        <authorList>
            <person name="Navarre W."/>
            <person name="Wong E."/>
            <person name="Huang K."/>
            <person name="Tropini C."/>
            <person name="Ng K."/>
            <person name="Yu B."/>
        </authorList>
    </citation>
    <scope>NUCLEOTIDE SEQUENCE [LARGE SCALE GENOMIC DNA]</scope>
    <source>
        <strain evidence="6 7">NM46_B2-13</strain>
    </source>
</reference>
<dbReference type="OrthoDB" id="9798934at2"/>
<dbReference type="SMART" id="SM00354">
    <property type="entry name" value="HTH_LACI"/>
    <property type="match status" value="1"/>
</dbReference>
<dbReference type="EMBL" id="SRYO01000010">
    <property type="protein sequence ID" value="TGY34349.1"/>
    <property type="molecule type" value="Genomic_DNA"/>
</dbReference>
<evidence type="ECO:0000313" key="6">
    <source>
        <dbReference type="EMBL" id="TGY34349.1"/>
    </source>
</evidence>
<name>A0A4S2CZ83_9MICO</name>
<dbReference type="RefSeq" id="WP_112932092.1">
    <property type="nucleotide sequence ID" value="NZ_CP158846.1"/>
</dbReference>
<dbReference type="Pfam" id="PF13377">
    <property type="entry name" value="Peripla_BP_3"/>
    <property type="match status" value="1"/>
</dbReference>
<keyword evidence="2" id="KW-0805">Transcription regulation</keyword>
<evidence type="ECO:0000259" key="5">
    <source>
        <dbReference type="PROSITE" id="PS50932"/>
    </source>
</evidence>
<dbReference type="InterPro" id="IPR010982">
    <property type="entry name" value="Lambda_DNA-bd_dom_sf"/>
</dbReference>
<dbReference type="AlphaFoldDB" id="A0A4S2CZ83"/>
<organism evidence="6 7">
    <name type="scientific">Microbacterium laevaniformans</name>
    <dbReference type="NCBI Taxonomy" id="36807"/>
    <lineage>
        <taxon>Bacteria</taxon>
        <taxon>Bacillati</taxon>
        <taxon>Actinomycetota</taxon>
        <taxon>Actinomycetes</taxon>
        <taxon>Micrococcales</taxon>
        <taxon>Microbacteriaceae</taxon>
        <taxon>Microbacterium</taxon>
    </lineage>
</organism>
<dbReference type="InterPro" id="IPR000843">
    <property type="entry name" value="HTH_LacI"/>
</dbReference>
<dbReference type="PROSITE" id="PS50932">
    <property type="entry name" value="HTH_LACI_2"/>
    <property type="match status" value="1"/>
</dbReference>
<evidence type="ECO:0000313" key="7">
    <source>
        <dbReference type="Proteomes" id="UP000309893"/>
    </source>
</evidence>
<evidence type="ECO:0000256" key="2">
    <source>
        <dbReference type="ARBA" id="ARBA00023015"/>
    </source>
</evidence>
<protein>
    <submittedName>
        <fullName evidence="6">LacI family transcriptional regulator</fullName>
    </submittedName>
</protein>
<dbReference type="GO" id="GO:0003700">
    <property type="term" value="F:DNA-binding transcription factor activity"/>
    <property type="evidence" value="ECO:0007669"/>
    <property type="project" value="TreeGrafter"/>
</dbReference>
<evidence type="ECO:0000256" key="4">
    <source>
        <dbReference type="ARBA" id="ARBA00023163"/>
    </source>
</evidence>
<dbReference type="InterPro" id="IPR046335">
    <property type="entry name" value="LacI/GalR-like_sensor"/>
</dbReference>
<dbReference type="InterPro" id="IPR028082">
    <property type="entry name" value="Peripla_BP_I"/>
</dbReference>
<dbReference type="PANTHER" id="PTHR30146">
    <property type="entry name" value="LACI-RELATED TRANSCRIPTIONAL REPRESSOR"/>
    <property type="match status" value="1"/>
</dbReference>
<dbReference type="Gene3D" id="3.40.50.2300">
    <property type="match status" value="2"/>
</dbReference>
<dbReference type="Gene3D" id="1.10.260.40">
    <property type="entry name" value="lambda repressor-like DNA-binding domains"/>
    <property type="match status" value="1"/>
</dbReference>
<dbReference type="PANTHER" id="PTHR30146:SF148">
    <property type="entry name" value="HTH-TYPE TRANSCRIPTIONAL REPRESSOR PURR-RELATED"/>
    <property type="match status" value="1"/>
</dbReference>
<gene>
    <name evidence="6" type="ORF">E5344_13475</name>
</gene>
<comment type="caution">
    <text evidence="6">The sequence shown here is derived from an EMBL/GenBank/DDBJ whole genome shotgun (WGS) entry which is preliminary data.</text>
</comment>
<keyword evidence="4" id="KW-0804">Transcription</keyword>
<dbReference type="CDD" id="cd01392">
    <property type="entry name" value="HTH_LacI"/>
    <property type="match status" value="1"/>
</dbReference>
<accession>A0A4S2CZ83</accession>